<dbReference type="STRING" id="1427518.XSR1_70128"/>
<reference evidence="5" key="1">
    <citation type="submission" date="2013-11" db="EMBL/GenBank/DDBJ databases">
        <title>Draft genome sequence and annotation of the entomopathogenic bacteria, Xenorhabdus cabanillasi strain JM26 and Xenorhabdus szentirmai strain DSM 16338.</title>
        <authorList>
            <person name="Gualtieri M."/>
            <person name="Ogier J.C."/>
            <person name="Pages S."/>
            <person name="Givaudan A."/>
            <person name="Gaudriault S."/>
        </authorList>
    </citation>
    <scope>NUCLEOTIDE SEQUENCE [LARGE SCALE GENOMIC DNA]</scope>
    <source>
        <strain evidence="5">DSM 16338</strain>
    </source>
</reference>
<keyword evidence="6" id="KW-1185">Reference proteome</keyword>
<dbReference type="Proteomes" id="UP000019202">
    <property type="component" value="Unassembled WGS sequence"/>
</dbReference>
<dbReference type="RefSeq" id="WP_038241711.1">
    <property type="nucleotide sequence ID" value="NZ_CAWLWS010000132.1"/>
</dbReference>
<evidence type="ECO:0000256" key="2">
    <source>
        <dbReference type="ARBA" id="ARBA00023125"/>
    </source>
</evidence>
<dbReference type="InterPro" id="IPR001387">
    <property type="entry name" value="Cro/C1-type_HTH"/>
</dbReference>
<keyword evidence="1" id="KW-0805">Transcription regulation</keyword>
<evidence type="ECO:0000313" key="6">
    <source>
        <dbReference type="Proteomes" id="UP000019202"/>
    </source>
</evidence>
<dbReference type="Gene3D" id="1.10.260.40">
    <property type="entry name" value="lambda repressor-like DNA-binding domains"/>
    <property type="match status" value="1"/>
</dbReference>
<dbReference type="EMBL" id="CBXF010000132">
    <property type="protein sequence ID" value="CDL85390.1"/>
    <property type="molecule type" value="Genomic_DNA"/>
</dbReference>
<dbReference type="InterPro" id="IPR015927">
    <property type="entry name" value="Peptidase_S24_S26A/B/C"/>
</dbReference>
<sequence>MAAGLGLDFMARNIKYLMQTHGISSVKDLAKRLKMNQPTLHRTLAGEVSDPKYATLKQLADFFGVSVIDLVECDLQDAEATAIIEADGEYYTQKFPNVPIRDDISINADVKENYQLDETSLNKRQGYIRWPSYDKDVYAVKCLDTSLMPRVKEGEFVVVEPNNKISPGDEVLLTTENSVTTVKTFLFERDGYYHLLNVNEDQAPIRAPKNTIKTMHYVAGIAKPPLLVK</sequence>
<gene>
    <name evidence="5" type="ORF">XSR1_70128</name>
</gene>
<dbReference type="Pfam" id="PF13443">
    <property type="entry name" value="HTH_26"/>
    <property type="match status" value="1"/>
</dbReference>
<dbReference type="InterPro" id="IPR036286">
    <property type="entry name" value="LexA/Signal_pep-like_sf"/>
</dbReference>
<dbReference type="CDD" id="cd00093">
    <property type="entry name" value="HTH_XRE"/>
    <property type="match status" value="1"/>
</dbReference>
<comment type="caution">
    <text evidence="5">The sequence shown here is derived from an EMBL/GenBank/DDBJ whole genome shotgun (WGS) entry which is preliminary data.</text>
</comment>
<proteinExistence type="predicted"/>
<protein>
    <submittedName>
        <fullName evidence="5">Predicted phage repressor</fullName>
    </submittedName>
</protein>
<evidence type="ECO:0000259" key="4">
    <source>
        <dbReference type="PROSITE" id="PS50943"/>
    </source>
</evidence>
<evidence type="ECO:0000313" key="5">
    <source>
        <dbReference type="EMBL" id="CDL85390.1"/>
    </source>
</evidence>
<dbReference type="Gene3D" id="2.10.109.10">
    <property type="entry name" value="Umud Fragment, subunit A"/>
    <property type="match status" value="1"/>
</dbReference>
<dbReference type="PROSITE" id="PS50943">
    <property type="entry name" value="HTH_CROC1"/>
    <property type="match status" value="1"/>
</dbReference>
<dbReference type="Pfam" id="PF00717">
    <property type="entry name" value="Peptidase_S24"/>
    <property type="match status" value="1"/>
</dbReference>
<organism evidence="5 6">
    <name type="scientific">Xenorhabdus szentirmaii DSM 16338</name>
    <dbReference type="NCBI Taxonomy" id="1427518"/>
    <lineage>
        <taxon>Bacteria</taxon>
        <taxon>Pseudomonadati</taxon>
        <taxon>Pseudomonadota</taxon>
        <taxon>Gammaproteobacteria</taxon>
        <taxon>Enterobacterales</taxon>
        <taxon>Morganellaceae</taxon>
        <taxon>Xenorhabdus</taxon>
    </lineage>
</organism>
<accession>W1J7D7</accession>
<dbReference type="SUPFAM" id="SSF51306">
    <property type="entry name" value="LexA/Signal peptidase"/>
    <property type="match status" value="1"/>
</dbReference>
<feature type="domain" description="HTH cro/C1-type" evidence="4">
    <location>
        <begin position="25"/>
        <end position="70"/>
    </location>
</feature>
<dbReference type="InterPro" id="IPR039418">
    <property type="entry name" value="LexA-like"/>
</dbReference>
<dbReference type="GO" id="GO:0003677">
    <property type="term" value="F:DNA binding"/>
    <property type="evidence" value="ECO:0007669"/>
    <property type="project" value="UniProtKB-KW"/>
</dbReference>
<name>W1J7D7_9GAMM</name>
<dbReference type="PANTHER" id="PTHR40661:SF3">
    <property type="entry name" value="FELS-1 PROPHAGE TRANSCRIPTIONAL REGULATOR"/>
    <property type="match status" value="1"/>
</dbReference>
<keyword evidence="3" id="KW-0804">Transcription</keyword>
<dbReference type="AlphaFoldDB" id="W1J7D7"/>
<evidence type="ECO:0000256" key="3">
    <source>
        <dbReference type="ARBA" id="ARBA00023163"/>
    </source>
</evidence>
<dbReference type="PANTHER" id="PTHR40661">
    <property type="match status" value="1"/>
</dbReference>
<dbReference type="SUPFAM" id="SSF47413">
    <property type="entry name" value="lambda repressor-like DNA-binding domains"/>
    <property type="match status" value="1"/>
</dbReference>
<dbReference type="CDD" id="cd06529">
    <property type="entry name" value="S24_LexA-like"/>
    <property type="match status" value="1"/>
</dbReference>
<dbReference type="SMART" id="SM00530">
    <property type="entry name" value="HTH_XRE"/>
    <property type="match status" value="1"/>
</dbReference>
<evidence type="ECO:0000256" key="1">
    <source>
        <dbReference type="ARBA" id="ARBA00023015"/>
    </source>
</evidence>
<dbReference type="OrthoDB" id="9791537at2"/>
<keyword evidence="2" id="KW-0238">DNA-binding</keyword>
<dbReference type="InterPro" id="IPR010982">
    <property type="entry name" value="Lambda_DNA-bd_dom_sf"/>
</dbReference>